<dbReference type="GO" id="GO:0045493">
    <property type="term" value="P:xylan catabolic process"/>
    <property type="evidence" value="ECO:0007669"/>
    <property type="project" value="InterPro"/>
</dbReference>
<dbReference type="OrthoDB" id="47059at2759"/>
<dbReference type="InterPro" id="IPR036962">
    <property type="entry name" value="Glyco_hydro_3_N_sf"/>
</dbReference>
<dbReference type="SUPFAM" id="SSF51445">
    <property type="entry name" value="(Trans)glycosidases"/>
    <property type="match status" value="1"/>
</dbReference>
<name>A0A2T7P3L3_POMCA</name>
<dbReference type="GO" id="GO:0046556">
    <property type="term" value="F:alpha-L-arabinofuranosidase activity"/>
    <property type="evidence" value="ECO:0007669"/>
    <property type="project" value="TreeGrafter"/>
</dbReference>
<dbReference type="PANTHER" id="PTHR42721">
    <property type="entry name" value="SUGAR HYDROLASE-RELATED"/>
    <property type="match status" value="1"/>
</dbReference>
<keyword evidence="4" id="KW-1185">Reference proteome</keyword>
<accession>A0A2T7P3L3</accession>
<dbReference type="InterPro" id="IPR017853">
    <property type="entry name" value="GH"/>
</dbReference>
<evidence type="ECO:0000256" key="1">
    <source>
        <dbReference type="ARBA" id="ARBA00022801"/>
    </source>
</evidence>
<dbReference type="GO" id="GO:0009044">
    <property type="term" value="F:xylan 1,4-beta-xylosidase activity"/>
    <property type="evidence" value="ECO:0007669"/>
    <property type="project" value="InterPro"/>
</dbReference>
<dbReference type="InterPro" id="IPR044993">
    <property type="entry name" value="BXL"/>
</dbReference>
<protein>
    <recommendedName>
        <fullName evidence="2">Glycoside hydrolase family 3 N-terminal domain-containing protein</fullName>
    </recommendedName>
</protein>
<dbReference type="GO" id="GO:0031222">
    <property type="term" value="P:arabinan catabolic process"/>
    <property type="evidence" value="ECO:0007669"/>
    <property type="project" value="TreeGrafter"/>
</dbReference>
<organism evidence="3 4">
    <name type="scientific">Pomacea canaliculata</name>
    <name type="common">Golden apple snail</name>
    <dbReference type="NCBI Taxonomy" id="400727"/>
    <lineage>
        <taxon>Eukaryota</taxon>
        <taxon>Metazoa</taxon>
        <taxon>Spiralia</taxon>
        <taxon>Lophotrochozoa</taxon>
        <taxon>Mollusca</taxon>
        <taxon>Gastropoda</taxon>
        <taxon>Caenogastropoda</taxon>
        <taxon>Architaenioglossa</taxon>
        <taxon>Ampullarioidea</taxon>
        <taxon>Ampullariidae</taxon>
        <taxon>Pomacea</taxon>
    </lineage>
</organism>
<gene>
    <name evidence="3" type="ORF">C0Q70_10577</name>
</gene>
<dbReference type="InterPro" id="IPR001764">
    <property type="entry name" value="Glyco_hydro_3_N"/>
</dbReference>
<feature type="domain" description="Glycoside hydrolase family 3 N-terminal" evidence="2">
    <location>
        <begin position="16"/>
        <end position="81"/>
    </location>
</feature>
<dbReference type="AlphaFoldDB" id="A0A2T7P3L3"/>
<keyword evidence="1" id="KW-0378">Hydrolase</keyword>
<dbReference type="Proteomes" id="UP000245119">
    <property type="component" value="Linkage Group LG6"/>
</dbReference>
<proteinExistence type="predicted"/>
<dbReference type="Pfam" id="PF00933">
    <property type="entry name" value="Glyco_hydro_3"/>
    <property type="match status" value="1"/>
</dbReference>
<dbReference type="Gene3D" id="3.20.20.300">
    <property type="entry name" value="Glycoside hydrolase, family 3, N-terminal domain"/>
    <property type="match status" value="1"/>
</dbReference>
<evidence type="ECO:0000313" key="3">
    <source>
        <dbReference type="EMBL" id="PVD28000.1"/>
    </source>
</evidence>
<evidence type="ECO:0000259" key="2">
    <source>
        <dbReference type="Pfam" id="PF00933"/>
    </source>
</evidence>
<reference evidence="3 4" key="1">
    <citation type="submission" date="2018-04" db="EMBL/GenBank/DDBJ databases">
        <title>The genome of golden apple snail Pomacea canaliculata provides insight into stress tolerance and invasive adaptation.</title>
        <authorList>
            <person name="Liu C."/>
            <person name="Liu B."/>
            <person name="Ren Y."/>
            <person name="Zhang Y."/>
            <person name="Wang H."/>
            <person name="Li S."/>
            <person name="Jiang F."/>
            <person name="Yin L."/>
            <person name="Zhang G."/>
            <person name="Qian W."/>
            <person name="Fan W."/>
        </authorList>
    </citation>
    <scope>NUCLEOTIDE SEQUENCE [LARGE SCALE GENOMIC DNA]</scope>
    <source>
        <strain evidence="3">SZHN2017</strain>
        <tissue evidence="3">Muscle</tissue>
    </source>
</reference>
<dbReference type="PANTHER" id="PTHR42721:SF42">
    <property type="entry name" value="FIBRONECTIN TYPE III-LIKE DOMAIN-CONTAINING PROTEIN"/>
    <property type="match status" value="1"/>
</dbReference>
<dbReference type="STRING" id="400727.A0A2T7P3L3"/>
<evidence type="ECO:0000313" key="4">
    <source>
        <dbReference type="Proteomes" id="UP000245119"/>
    </source>
</evidence>
<sequence>MYKLSQTCVCTCFNGQINGVPSCANKKLLTDILRTEWGFKGYVVSDEMALEWIITGHHYANDNVTAAATAVEADVSLEISPDIIDNVFAHIGSDVQHSHRVKS</sequence>
<dbReference type="EMBL" id="PZQS01000006">
    <property type="protein sequence ID" value="PVD28000.1"/>
    <property type="molecule type" value="Genomic_DNA"/>
</dbReference>
<comment type="caution">
    <text evidence="3">The sequence shown here is derived from an EMBL/GenBank/DDBJ whole genome shotgun (WGS) entry which is preliminary data.</text>
</comment>